<dbReference type="InterPro" id="IPR011013">
    <property type="entry name" value="Gal_mutarotase_sf_dom"/>
</dbReference>
<dbReference type="InterPro" id="IPR037094">
    <property type="entry name" value="Glyco_hydro_38_cen_sf"/>
</dbReference>
<dbReference type="GO" id="GO:0046872">
    <property type="term" value="F:metal ion binding"/>
    <property type="evidence" value="ECO:0007669"/>
    <property type="project" value="UniProtKB-KW"/>
</dbReference>
<comment type="cofactor">
    <cofactor evidence="2">
        <name>Zn(2+)</name>
        <dbReference type="ChEBI" id="CHEBI:29105"/>
    </cofactor>
</comment>
<feature type="domain" description="Glycoside hydrolase family 38 central" evidence="11">
    <location>
        <begin position="250"/>
        <end position="326"/>
    </location>
</feature>
<evidence type="ECO:0000256" key="1">
    <source>
        <dbReference type="ARBA" id="ARBA00000365"/>
    </source>
</evidence>
<dbReference type="InterPro" id="IPR027291">
    <property type="entry name" value="Glyco_hydro_38_N_sf"/>
</dbReference>
<dbReference type="GO" id="GO:0005764">
    <property type="term" value="C:lysosome"/>
    <property type="evidence" value="ECO:0007669"/>
    <property type="project" value="TreeGrafter"/>
</dbReference>
<evidence type="ECO:0000256" key="7">
    <source>
        <dbReference type="ARBA" id="ARBA00022833"/>
    </source>
</evidence>
<keyword evidence="9" id="KW-0325">Glycoprotein</keyword>
<comment type="caution">
    <text evidence="12">The sequence shown here is derived from an EMBL/GenBank/DDBJ whole genome shotgun (WGS) entry which is preliminary data.</text>
</comment>
<feature type="domain" description="Glycoside hydrolase family 38 central" evidence="11">
    <location>
        <begin position="1201"/>
        <end position="1277"/>
    </location>
</feature>
<comment type="catalytic activity">
    <reaction evidence="1">
        <text>Hydrolysis of terminal, non-reducing alpha-D-mannose residues in alpha-D-mannosides.</text>
        <dbReference type="EC" id="3.2.1.24"/>
    </reaction>
</comment>
<comment type="similarity">
    <text evidence="3">Belongs to the glycosyl hydrolase 38 family.</text>
</comment>
<keyword evidence="8" id="KW-1015">Disulfide bond</keyword>
<dbReference type="Pfam" id="PF17677">
    <property type="entry name" value="Glyco_hydro38C2"/>
    <property type="match status" value="2"/>
</dbReference>
<dbReference type="InterPro" id="IPR041147">
    <property type="entry name" value="GH38_C"/>
</dbReference>
<dbReference type="SUPFAM" id="SSF74650">
    <property type="entry name" value="Galactose mutarotase-like"/>
    <property type="match status" value="2"/>
</dbReference>
<dbReference type="SUPFAM" id="SSF88713">
    <property type="entry name" value="Glycoside hydrolase/deacetylase"/>
    <property type="match status" value="2"/>
</dbReference>
<keyword evidence="5" id="KW-0479">Metal-binding</keyword>
<dbReference type="Gene3D" id="1.20.1270.50">
    <property type="entry name" value="Glycoside hydrolase family 38, central domain"/>
    <property type="match status" value="4"/>
</dbReference>
<dbReference type="Gene3D" id="2.60.40.1180">
    <property type="entry name" value="Golgi alpha-mannosidase II"/>
    <property type="match status" value="2"/>
</dbReference>
<dbReference type="GO" id="GO:0006013">
    <property type="term" value="P:mannose metabolic process"/>
    <property type="evidence" value="ECO:0007669"/>
    <property type="project" value="InterPro"/>
</dbReference>
<evidence type="ECO:0000313" key="12">
    <source>
        <dbReference type="EMBL" id="KAH0822031.1"/>
    </source>
</evidence>
<evidence type="ECO:0000256" key="6">
    <source>
        <dbReference type="ARBA" id="ARBA00022801"/>
    </source>
</evidence>
<dbReference type="Pfam" id="PF09261">
    <property type="entry name" value="Alpha-mann_mid"/>
    <property type="match status" value="2"/>
</dbReference>
<keyword evidence="13" id="KW-1185">Reference proteome</keyword>
<dbReference type="PANTHER" id="PTHR11607">
    <property type="entry name" value="ALPHA-MANNOSIDASE"/>
    <property type="match status" value="1"/>
</dbReference>
<evidence type="ECO:0000256" key="9">
    <source>
        <dbReference type="ARBA" id="ARBA00023180"/>
    </source>
</evidence>
<accession>A0A8J6HUC0</accession>
<reference evidence="12" key="2">
    <citation type="submission" date="2021-08" db="EMBL/GenBank/DDBJ databases">
        <authorList>
            <person name="Eriksson T."/>
        </authorList>
    </citation>
    <scope>NUCLEOTIDE SEQUENCE</scope>
    <source>
        <strain evidence="12">Stoneville</strain>
        <tissue evidence="12">Whole head</tissue>
    </source>
</reference>
<evidence type="ECO:0000256" key="2">
    <source>
        <dbReference type="ARBA" id="ARBA00001947"/>
    </source>
</evidence>
<dbReference type="CDD" id="cd10810">
    <property type="entry name" value="GH38N_AMII_LAM_like"/>
    <property type="match status" value="1"/>
</dbReference>
<protein>
    <recommendedName>
        <fullName evidence="4">alpha-mannosidase</fullName>
        <ecNumber evidence="4">3.2.1.24</ecNumber>
    </recommendedName>
</protein>
<dbReference type="PANTHER" id="PTHR11607:SF3">
    <property type="entry name" value="LYSOSOMAL ALPHA-MANNOSIDASE"/>
    <property type="match status" value="1"/>
</dbReference>
<evidence type="ECO:0000259" key="11">
    <source>
        <dbReference type="SMART" id="SM00872"/>
    </source>
</evidence>
<keyword evidence="6" id="KW-0378">Hydrolase</keyword>
<dbReference type="Gene3D" id="2.70.98.30">
    <property type="entry name" value="Golgi alpha-mannosidase II, domain 4"/>
    <property type="match status" value="2"/>
</dbReference>
<dbReference type="FunFam" id="3.20.110.10:FF:000001">
    <property type="entry name" value="Alpha-mannosidase"/>
    <property type="match status" value="1"/>
</dbReference>
<dbReference type="InterPro" id="IPR050843">
    <property type="entry name" value="Glycosyl_Hydrlase_38"/>
</dbReference>
<keyword evidence="10" id="KW-0326">Glycosidase</keyword>
<dbReference type="InterPro" id="IPR013780">
    <property type="entry name" value="Glyco_hydro_b"/>
</dbReference>
<dbReference type="FunFam" id="2.60.40.1180:FF:000018">
    <property type="entry name" value="Alpha-mannosidase"/>
    <property type="match status" value="2"/>
</dbReference>
<proteinExistence type="inferred from homology"/>
<sequence>MNQDVIDLTNSGQREFTNAAWSQNDEAGTNYQSIIDQFTDGLRFINETIGQCGAPTIGWQVDPFGHSREQASLFAQFGFDGDFFGRIDYSDLKTKRDNKDMEVVWQGSANLDNTNIFTVVFPDGYGPLGGYCYDIQCGDTVFNDDESSPDYNVPQIVGAFQERLDQLITYYRTNNIIIPMGTDFQFQSAEKNFINMDRMIAGFKDNDRYNVLYSTPSCYIKAVNEAAAAQDVEFTVKTDDYFPYASDTHAYWAGYFTSRPNLKRNERLGNNLLQAAKQLASFSKINGVDHDQDLSYLKRVMGILQHHDAITGTSKENVAQDYIRLWANGVKKAEPTFSVITDLLKKDASADINLNLETCLLANVSICEPARSDRFAVTIYNPLERPVTHYVRIPVPDGSYKITGPDGEVQSDLLDSISSFDYVDDDIGSTNPKELVFAASDLPGFGVKLYYVEKTASKSEPIKSTPKLKFGTDETGFEIDDDTGLLKSVTMNGQTVDITQQFFYYNGFNGDNNGADNQASGAYIFRPIENSSTVVGDTVSVTSTSGNLVDEVRQQVNDWVTQIIRVYKGGNDNYIEFDWLVGPIEVDTDNGIGREIVSRFTINDFDNADTFYTDANGRELLKRQLNKRYDYEYDSTLEPIASNYYPITSKIVLKDENKNLEVALLNDRAQGGSSLQSGQVEIMVHRRLLVDDAKGVGEGLDDYEFDQGVVARGQLYLVVGSASSDGGDGKSTAAQERELALKKLLAPLVLVADASSDDLSLDNVQTNFNFNFEGLKATLPDNVHIMTLEPWQDDSFILRLEHILEKNEDDNLSQRVTVDLTGLFSLFDITEIRETALAANRWLDELQAKEKYVWNIKGGGKASNNRSTPAACHPVDPDKINVHLIPHSHDDVGWLKTVDQYFYGSFPEIQRAGIQYTISSTIEALKADPDRRYVQVETAFFWKWWHRQSDSIKQDVIDLANNGQLEFTNAAWSQNDEAATNYQSIIDQFTDGLRFINESIGECGAPSIGWQIDPFGHSREQASLFARFGFDGVFFGRIDYSDLSTKRANKDMEVVWQGSANLDNTNLFTVVFPDGYGSLSGFCYDIECADSIFDDDESSPNYNVPVITGAFQKRLEQLITYYRTNNIVIPMGGDFQFQSAEKNFINMDRMIAGFKDNDRFNVLYSTPSCYIRAVNEAAAAQNVEFTVKTDDFFPYASETHAYWAGYFTSRPNLKRNERLGNNLLQAAKQLASFSKINGVDHDQDLSYLKRVMGILQHHDAITGTSKENVAQDYIRLLAKGVTKAETTFGVITDLLKKDASADIDLNLETCLLANISICEPARSDRFIVTVYNPLERSVNHYVRIPVPDGSYKITGPDGEVQSDLVDSISSFDYVDDDIGSTNHKELVFGASDLPGFGIKLYYVEKTASRSEAVKSISKLKFGSDETGFEIDEQTGLLKSVTMNGLTVNITQQFFYYNGFNGNNFGADNQASGAYIFRPIENSSNAVGDTVSVTSTSGNLVDEVRQQVNDWITQIIRVYKGGNDNYIEFDWLVGPIPVDTDNGIGREIVSRFTVGDFDNGESFYTDSNGRELIKRQLNKRYDYEYDSSLEPIASNYYPVTSKIVIRDETKNLEVALLNDRAQGGASLQNGQVELMVHRRLLKDDAKGVGEGLDDYEFDQGVVARGQHYLVVGFASSDGGGGKSTAAQERELALKKLLAPLVLVADASYDDLSLDNVQINFNFNFEGLKATLPDNVHIMTLEPWQEDSFILRLEHILEKNEDDNLSQSVTVDLTGLFSLFDITEIRETALAANRWLDELQAKEKYVWNIKDGGKASNNRSTPAVKADELQISLEPMQIRTFVIKVSKSD</sequence>
<dbReference type="FunFam" id="1.20.1270.50:FF:000003">
    <property type="entry name" value="Alpha-mannosidase"/>
    <property type="match status" value="2"/>
</dbReference>
<dbReference type="InterPro" id="IPR000602">
    <property type="entry name" value="Glyco_hydro_38_N"/>
</dbReference>
<dbReference type="EMBL" id="JABDTM020004675">
    <property type="protein sequence ID" value="KAH0822031.1"/>
    <property type="molecule type" value="Genomic_DNA"/>
</dbReference>
<evidence type="ECO:0000256" key="3">
    <source>
        <dbReference type="ARBA" id="ARBA00009792"/>
    </source>
</evidence>
<dbReference type="SMART" id="SM00872">
    <property type="entry name" value="Alpha-mann_mid"/>
    <property type="match status" value="2"/>
</dbReference>
<dbReference type="InterPro" id="IPR015341">
    <property type="entry name" value="Glyco_hydro_38_cen"/>
</dbReference>
<dbReference type="Gene3D" id="2.60.40.1360">
    <property type="match status" value="2"/>
</dbReference>
<name>A0A8J6HUC0_TENMO</name>
<organism evidence="12 13">
    <name type="scientific">Tenebrio molitor</name>
    <name type="common">Yellow mealworm beetle</name>
    <dbReference type="NCBI Taxonomy" id="7067"/>
    <lineage>
        <taxon>Eukaryota</taxon>
        <taxon>Metazoa</taxon>
        <taxon>Ecdysozoa</taxon>
        <taxon>Arthropoda</taxon>
        <taxon>Hexapoda</taxon>
        <taxon>Insecta</taxon>
        <taxon>Pterygota</taxon>
        <taxon>Neoptera</taxon>
        <taxon>Endopterygota</taxon>
        <taxon>Coleoptera</taxon>
        <taxon>Polyphaga</taxon>
        <taxon>Cucujiformia</taxon>
        <taxon>Tenebrionidae</taxon>
        <taxon>Tenebrio</taxon>
    </lineage>
</organism>
<keyword evidence="7" id="KW-0862">Zinc</keyword>
<dbReference type="InterPro" id="IPR011682">
    <property type="entry name" value="Glyco_hydro_38_C"/>
</dbReference>
<evidence type="ECO:0000313" key="13">
    <source>
        <dbReference type="Proteomes" id="UP000719412"/>
    </source>
</evidence>
<dbReference type="Pfam" id="PF01074">
    <property type="entry name" value="Glyco_hydro_38N"/>
    <property type="match status" value="2"/>
</dbReference>
<dbReference type="SUPFAM" id="SSF88688">
    <property type="entry name" value="Families 57/38 glycoside transferase middle domain"/>
    <property type="match status" value="2"/>
</dbReference>
<dbReference type="Proteomes" id="UP000719412">
    <property type="component" value="Unassembled WGS sequence"/>
</dbReference>
<evidence type="ECO:0000256" key="10">
    <source>
        <dbReference type="ARBA" id="ARBA00023295"/>
    </source>
</evidence>
<dbReference type="InterPro" id="IPR028995">
    <property type="entry name" value="Glyco_hydro_57/38_cen_sf"/>
</dbReference>
<gene>
    <name evidence="12" type="ORF">GEV33_000760</name>
</gene>
<dbReference type="GO" id="GO:0004559">
    <property type="term" value="F:alpha-mannosidase activity"/>
    <property type="evidence" value="ECO:0007669"/>
    <property type="project" value="UniProtKB-EC"/>
</dbReference>
<dbReference type="InterPro" id="IPR011330">
    <property type="entry name" value="Glyco_hydro/deAcase_b/a-brl"/>
</dbReference>
<evidence type="ECO:0000256" key="8">
    <source>
        <dbReference type="ARBA" id="ARBA00023157"/>
    </source>
</evidence>
<evidence type="ECO:0000256" key="4">
    <source>
        <dbReference type="ARBA" id="ARBA00012752"/>
    </source>
</evidence>
<dbReference type="EC" id="3.2.1.24" evidence="4"/>
<dbReference type="Pfam" id="PF07748">
    <property type="entry name" value="Glyco_hydro_38C"/>
    <property type="match status" value="2"/>
</dbReference>
<dbReference type="FunFam" id="1.20.1270.50:FF:000002">
    <property type="entry name" value="Alpha-mannosidase"/>
    <property type="match status" value="2"/>
</dbReference>
<dbReference type="Gene3D" id="3.20.110.10">
    <property type="entry name" value="Glycoside hydrolase 38, N terminal domain"/>
    <property type="match status" value="2"/>
</dbReference>
<reference evidence="12" key="1">
    <citation type="journal article" date="2020" name="J Insects Food Feed">
        <title>The yellow mealworm (Tenebrio molitor) genome: a resource for the emerging insects as food and feed industry.</title>
        <authorList>
            <person name="Eriksson T."/>
            <person name="Andere A."/>
            <person name="Kelstrup H."/>
            <person name="Emery V."/>
            <person name="Picard C."/>
        </authorList>
    </citation>
    <scope>NUCLEOTIDE SEQUENCE</scope>
    <source>
        <strain evidence="12">Stoneville</strain>
        <tissue evidence="12">Whole head</tissue>
    </source>
</reference>
<evidence type="ECO:0000256" key="5">
    <source>
        <dbReference type="ARBA" id="ARBA00022723"/>
    </source>
</evidence>
<dbReference type="FunFam" id="2.70.98.30:FF:000003">
    <property type="entry name" value="Alpha-mannosidase"/>
    <property type="match status" value="2"/>
</dbReference>
<dbReference type="GO" id="GO:0030246">
    <property type="term" value="F:carbohydrate binding"/>
    <property type="evidence" value="ECO:0007669"/>
    <property type="project" value="InterPro"/>
</dbReference>